<dbReference type="EMBL" id="BGZK01002115">
    <property type="protein sequence ID" value="GBP90817.1"/>
    <property type="molecule type" value="Genomic_DNA"/>
</dbReference>
<evidence type="ECO:0000313" key="1">
    <source>
        <dbReference type="EMBL" id="GBP90817.1"/>
    </source>
</evidence>
<keyword evidence="2" id="KW-1185">Reference proteome</keyword>
<organism evidence="1 2">
    <name type="scientific">Eumeta variegata</name>
    <name type="common">Bagworm moth</name>
    <name type="synonym">Eumeta japonica</name>
    <dbReference type="NCBI Taxonomy" id="151549"/>
    <lineage>
        <taxon>Eukaryota</taxon>
        <taxon>Metazoa</taxon>
        <taxon>Ecdysozoa</taxon>
        <taxon>Arthropoda</taxon>
        <taxon>Hexapoda</taxon>
        <taxon>Insecta</taxon>
        <taxon>Pterygota</taxon>
        <taxon>Neoptera</taxon>
        <taxon>Endopterygota</taxon>
        <taxon>Lepidoptera</taxon>
        <taxon>Glossata</taxon>
        <taxon>Ditrysia</taxon>
        <taxon>Tineoidea</taxon>
        <taxon>Psychidae</taxon>
        <taxon>Oiketicinae</taxon>
        <taxon>Eumeta</taxon>
    </lineage>
</organism>
<dbReference type="OrthoDB" id="8193306at2759"/>
<protein>
    <submittedName>
        <fullName evidence="1">Uncharacterized protein</fullName>
    </submittedName>
</protein>
<gene>
    <name evidence="1" type="ORF">EVAR_66000_1</name>
</gene>
<sequence>MVDGKVCNGATHTTSTLKCYICGTISEEFNDLSKRKDVKEESLKFGLSILHARIRFFENLLHLSYKLPLRKWQLRSQSDKDAVKEKKKEIQQKFRNEMGLIVDVPGKSGNSNDENTSRRFFADYELSASVTGIDVNLVFRFKIILEAISSKYKINIETFKEYASETEKLYVQLYQWHPMSPNIHKILRHGAEVISSTLLPIGQLSEEAVEARK</sequence>
<evidence type="ECO:0000313" key="2">
    <source>
        <dbReference type="Proteomes" id="UP000299102"/>
    </source>
</evidence>
<dbReference type="Proteomes" id="UP000299102">
    <property type="component" value="Unassembled WGS sequence"/>
</dbReference>
<reference evidence="1 2" key="1">
    <citation type="journal article" date="2019" name="Commun. Biol.">
        <title>The bagworm genome reveals a unique fibroin gene that provides high tensile strength.</title>
        <authorList>
            <person name="Kono N."/>
            <person name="Nakamura H."/>
            <person name="Ohtoshi R."/>
            <person name="Tomita M."/>
            <person name="Numata K."/>
            <person name="Arakawa K."/>
        </authorList>
    </citation>
    <scope>NUCLEOTIDE SEQUENCE [LARGE SCALE GENOMIC DNA]</scope>
</reference>
<accession>A0A4C1ZW46</accession>
<comment type="caution">
    <text evidence="1">The sequence shown here is derived from an EMBL/GenBank/DDBJ whole genome shotgun (WGS) entry which is preliminary data.</text>
</comment>
<name>A0A4C1ZW46_EUMVA</name>
<dbReference type="AlphaFoldDB" id="A0A4C1ZW46"/>
<proteinExistence type="predicted"/>